<name>A0A3E2MQY7_MYCMR</name>
<evidence type="ECO:0000313" key="2">
    <source>
        <dbReference type="Proteomes" id="UP000257451"/>
    </source>
</evidence>
<accession>A0A3E2MQY7</accession>
<proteinExistence type="predicted"/>
<reference evidence="1 2" key="1">
    <citation type="journal article" date="2018" name="Sci. Rep.">
        <title>Extensive genomic diversity among Mycobacterium marinum strains revealed by whole genome sequencing.</title>
        <authorList>
            <person name="Das S."/>
            <person name="Pettersson B.M."/>
            <person name="Behra P.R."/>
            <person name="Mallick A."/>
            <person name="Cheramie M."/>
            <person name="Ramesh M."/>
            <person name="Shirreff L."/>
            <person name="DuCote T."/>
            <person name="Dasgupta S."/>
            <person name="Ennis D.G."/>
            <person name="Kirsebom L.A."/>
        </authorList>
    </citation>
    <scope>NUCLEOTIDE SEQUENCE [LARGE SCALE GENOMIC DNA]</scope>
    <source>
        <strain evidence="1 2">Davis1</strain>
    </source>
</reference>
<evidence type="ECO:0000313" key="1">
    <source>
        <dbReference type="EMBL" id="RFZ35319.1"/>
    </source>
</evidence>
<dbReference type="Proteomes" id="UP000257451">
    <property type="component" value="Unassembled WGS sequence"/>
</dbReference>
<dbReference type="EMBL" id="PEDF01000168">
    <property type="protein sequence ID" value="RFZ35319.1"/>
    <property type="molecule type" value="Genomic_DNA"/>
</dbReference>
<organism evidence="1 2">
    <name type="scientific">Mycobacterium marinum</name>
    <dbReference type="NCBI Taxonomy" id="1781"/>
    <lineage>
        <taxon>Bacteria</taxon>
        <taxon>Bacillati</taxon>
        <taxon>Actinomycetota</taxon>
        <taxon>Actinomycetes</taxon>
        <taxon>Mycobacteriales</taxon>
        <taxon>Mycobacteriaceae</taxon>
        <taxon>Mycobacterium</taxon>
        <taxon>Mycobacterium ulcerans group</taxon>
    </lineage>
</organism>
<protein>
    <submittedName>
        <fullName evidence="1">Uncharacterized protein</fullName>
    </submittedName>
</protein>
<sequence>MLDSQHLSAVAERIQGINPADLTRQINAIQMQLLDLAKAKTEALAAARHLDLQALQPAINRLAKAKSCKPPTRS</sequence>
<gene>
    <name evidence="1" type="ORF">DAVIS_04418</name>
</gene>
<dbReference type="AlphaFoldDB" id="A0A3E2MQY7"/>
<comment type="caution">
    <text evidence="1">The sequence shown here is derived from an EMBL/GenBank/DDBJ whole genome shotgun (WGS) entry which is preliminary data.</text>
</comment>
<dbReference type="RefSeq" id="WP_243703314.1">
    <property type="nucleotide sequence ID" value="NZ_BQLC01000307.1"/>
</dbReference>